<keyword evidence="2" id="KW-1185">Reference proteome</keyword>
<reference evidence="1" key="1">
    <citation type="journal article" date="2022" name="bioRxiv">
        <title>Sequencing and chromosome-scale assembly of the giantPleurodeles waltlgenome.</title>
        <authorList>
            <person name="Brown T."/>
            <person name="Elewa A."/>
            <person name="Iarovenko S."/>
            <person name="Subramanian E."/>
            <person name="Araus A.J."/>
            <person name="Petzold A."/>
            <person name="Susuki M."/>
            <person name="Suzuki K.-i.T."/>
            <person name="Hayashi T."/>
            <person name="Toyoda A."/>
            <person name="Oliveira C."/>
            <person name="Osipova E."/>
            <person name="Leigh N.D."/>
            <person name="Simon A."/>
            <person name="Yun M.H."/>
        </authorList>
    </citation>
    <scope>NUCLEOTIDE SEQUENCE</scope>
    <source>
        <strain evidence="1">20211129_DDA</strain>
        <tissue evidence="1">Liver</tissue>
    </source>
</reference>
<comment type="caution">
    <text evidence="1">The sequence shown here is derived from an EMBL/GenBank/DDBJ whole genome shotgun (WGS) entry which is preliminary data.</text>
</comment>
<name>A0AAV7KUS2_PLEWA</name>
<dbReference type="Proteomes" id="UP001066276">
    <property type="component" value="Chromosome 12"/>
</dbReference>
<gene>
    <name evidence="1" type="ORF">NDU88_002437</name>
</gene>
<dbReference type="EMBL" id="JANPWB010000016">
    <property type="protein sequence ID" value="KAJ1082269.1"/>
    <property type="molecule type" value="Genomic_DNA"/>
</dbReference>
<dbReference type="AlphaFoldDB" id="A0AAV7KUS2"/>
<sequence>MEWHPRFGSCIRHTYVCDLYLHWCIKVPYNYLRTWDNLPMQSLWLFILSAQALPCRAAALHSGAAGEAAARVKGRSTLRAPFLRPRILGRTRQDQRTQIGSRSLLRWGH</sequence>
<organism evidence="1 2">
    <name type="scientific">Pleurodeles waltl</name>
    <name type="common">Iberian ribbed newt</name>
    <dbReference type="NCBI Taxonomy" id="8319"/>
    <lineage>
        <taxon>Eukaryota</taxon>
        <taxon>Metazoa</taxon>
        <taxon>Chordata</taxon>
        <taxon>Craniata</taxon>
        <taxon>Vertebrata</taxon>
        <taxon>Euteleostomi</taxon>
        <taxon>Amphibia</taxon>
        <taxon>Batrachia</taxon>
        <taxon>Caudata</taxon>
        <taxon>Salamandroidea</taxon>
        <taxon>Salamandridae</taxon>
        <taxon>Pleurodelinae</taxon>
        <taxon>Pleurodeles</taxon>
    </lineage>
</organism>
<protein>
    <submittedName>
        <fullName evidence="1">Uncharacterized protein</fullName>
    </submittedName>
</protein>
<evidence type="ECO:0000313" key="1">
    <source>
        <dbReference type="EMBL" id="KAJ1082269.1"/>
    </source>
</evidence>
<accession>A0AAV7KUS2</accession>
<evidence type="ECO:0000313" key="2">
    <source>
        <dbReference type="Proteomes" id="UP001066276"/>
    </source>
</evidence>
<proteinExistence type="predicted"/>